<feature type="signal peptide" evidence="1">
    <location>
        <begin position="1"/>
        <end position="20"/>
    </location>
</feature>
<feature type="domain" description="Ig-like" evidence="2">
    <location>
        <begin position="41"/>
        <end position="117"/>
    </location>
</feature>
<dbReference type="AlphaFoldDB" id="A0A2S5AFK8"/>
<evidence type="ECO:0000313" key="4">
    <source>
        <dbReference type="Proteomes" id="UP000237310"/>
    </source>
</evidence>
<organism evidence="3 4">
    <name type="scientific">Flavobacterium alvei</name>
    <dbReference type="NCBI Taxonomy" id="2080416"/>
    <lineage>
        <taxon>Bacteria</taxon>
        <taxon>Pseudomonadati</taxon>
        <taxon>Bacteroidota</taxon>
        <taxon>Flavobacteriia</taxon>
        <taxon>Flavobacteriales</taxon>
        <taxon>Flavobacteriaceae</taxon>
        <taxon>Flavobacterium</taxon>
    </lineage>
</organism>
<dbReference type="EMBL" id="PQVG01000001">
    <property type="protein sequence ID" value="POY41079.1"/>
    <property type="molecule type" value="Genomic_DNA"/>
</dbReference>
<dbReference type="InterPro" id="IPR026341">
    <property type="entry name" value="T9SS_type_B"/>
</dbReference>
<accession>A0A2S5AFK8</accession>
<gene>
    <name evidence="3" type="ORF">C3L50_00695</name>
</gene>
<proteinExistence type="predicted"/>
<keyword evidence="1" id="KW-0732">Signal</keyword>
<dbReference type="Proteomes" id="UP000237310">
    <property type="component" value="Unassembled WGS sequence"/>
</dbReference>
<evidence type="ECO:0000313" key="3">
    <source>
        <dbReference type="EMBL" id="POY41079.1"/>
    </source>
</evidence>
<evidence type="ECO:0000259" key="2">
    <source>
        <dbReference type="Pfam" id="PF19081"/>
    </source>
</evidence>
<dbReference type="RefSeq" id="WP_103804050.1">
    <property type="nucleotide sequence ID" value="NZ_PQVG01000001.1"/>
</dbReference>
<sequence length="514" mass="54633">MKKIIKSFFCFFLITTLSNASIFAKTSINNSSSKFLATVPPVVTSPIYLCQNSVAAPLTATPSGGGTLTWYAASTGGTALAAAPTPITTSVGSTTYYVTETVGGIESTPRTPIVVNVVADTAGVLTLFCDAANTTPTSVAFDWNNVTGYLGYNYSYSVAGGPLVYGFQVAPSHFDVPVPGPGTTVTFTIMSVLGLPCVKPITVTCNSTCTAAQKVTPTFNSTPTTYCLNDVVVLPTTSTNGMTGTWSPSTINTSAMGTIVYSFTPDSILFPCALDATIGISVEPIEPDFSDFSLCSGDVVPSLSNVSPNGITGTWNPATVDNMASGSYVFTPDLGQPCSPSVKTINVTVNPSNTINALNWTTTDAFTKIQIVTVTEPVGINYLYQMDSGPYQTSTVFENVASGSHSITVKDVNGCSQLTNNNVLIIGYPKYFTPNGDTYNDTWNINGLSDLSSNSRIYIFDRYGKLLKDISPKGAGWDGTYIGQPMPADDYWFTVEYSENNSIKKFKSHFSLKR</sequence>
<feature type="chain" id="PRO_5015533846" description="Ig-like domain-containing protein" evidence="1">
    <location>
        <begin position="21"/>
        <end position="514"/>
    </location>
</feature>
<comment type="caution">
    <text evidence="3">The sequence shown here is derived from an EMBL/GenBank/DDBJ whole genome shotgun (WGS) entry which is preliminary data.</text>
</comment>
<name>A0A2S5AFK8_9FLAO</name>
<protein>
    <recommendedName>
        <fullName evidence="2">Ig-like domain-containing protein</fullName>
    </recommendedName>
</protein>
<dbReference type="InterPro" id="IPR044023">
    <property type="entry name" value="Ig_7"/>
</dbReference>
<dbReference type="Pfam" id="PF19081">
    <property type="entry name" value="Ig_7"/>
    <property type="match status" value="1"/>
</dbReference>
<dbReference type="Pfam" id="PF13585">
    <property type="entry name" value="CHU_C"/>
    <property type="match status" value="1"/>
</dbReference>
<reference evidence="3 4" key="1">
    <citation type="submission" date="2018-01" db="EMBL/GenBank/DDBJ databases">
        <authorList>
            <person name="Gaut B.S."/>
            <person name="Morton B.R."/>
            <person name="Clegg M.T."/>
            <person name="Duvall M.R."/>
        </authorList>
    </citation>
    <scope>NUCLEOTIDE SEQUENCE [LARGE SCALE GENOMIC DNA]</scope>
    <source>
        <strain evidence="3 4">HR-AY</strain>
    </source>
</reference>
<keyword evidence="4" id="KW-1185">Reference proteome</keyword>
<dbReference type="OrthoDB" id="9765926at2"/>
<evidence type="ECO:0000256" key="1">
    <source>
        <dbReference type="SAM" id="SignalP"/>
    </source>
</evidence>
<dbReference type="NCBIfam" id="TIGR04131">
    <property type="entry name" value="Bac_Flav_CTERM"/>
    <property type="match status" value="1"/>
</dbReference>